<sequence>MNKIIISTLGLMLLSGCAVTPSFYAHVDAISAPESLNKKSYILLPGNEGVSQDDLLYMEYSNYLVRALSESGFEKASDFPSADIAIFMAYGIGDPRNEQYTYSIPTWGQTGVSSANTFGTVNTYGNTSTYSATTTLTPTYGVTGSTTHIGNTTTYDRFLNIVAYDVDVYKKTRKNETSMDYNSNLFGFIW</sequence>
<evidence type="ECO:0000313" key="2">
    <source>
        <dbReference type="EMBL" id="AKN40635.1"/>
    </source>
</evidence>
<organism evidence="2">
    <name type="scientific">Vibrio sp. FF_307</name>
    <dbReference type="NCBI Taxonomy" id="1652834"/>
    <lineage>
        <taxon>Bacteria</taxon>
        <taxon>Pseudomonadati</taxon>
        <taxon>Pseudomonadota</taxon>
        <taxon>Gammaproteobacteria</taxon>
        <taxon>Vibrionales</taxon>
        <taxon>Vibrionaceae</taxon>
        <taxon>Vibrio</taxon>
    </lineage>
</organism>
<evidence type="ECO:0008006" key="3">
    <source>
        <dbReference type="Google" id="ProtNLM"/>
    </source>
</evidence>
<protein>
    <recommendedName>
        <fullName evidence="3">DUF4136 domain-containing protein</fullName>
    </recommendedName>
</protein>
<proteinExistence type="predicted"/>
<name>A0A0H3ZWH8_9VIBR</name>
<accession>A0A0H3ZWH8</accession>
<dbReference type="PROSITE" id="PS51257">
    <property type="entry name" value="PROKAR_LIPOPROTEIN"/>
    <property type="match status" value="1"/>
</dbReference>
<reference evidence="2" key="1">
    <citation type="journal article" date="2015" name="MBio">
        <title>Eco-Evolutionary Dynamics of Episomes among Ecologically Cohesive Bacterial Populations.</title>
        <authorList>
            <person name="Xue H."/>
            <person name="Cordero O.X."/>
            <person name="Camas F.M."/>
            <person name="Trimble W."/>
            <person name="Meyer F."/>
            <person name="Guglielmini J."/>
            <person name="Rocha E.P."/>
            <person name="Polz M.F."/>
        </authorList>
    </citation>
    <scope>NUCLEOTIDE SEQUENCE</scope>
    <source>
        <strain evidence="2">FF_307</strain>
    </source>
</reference>
<dbReference type="EMBL" id="KP795701">
    <property type="protein sequence ID" value="AKN40635.1"/>
    <property type="molecule type" value="Genomic_DNA"/>
</dbReference>
<feature type="chain" id="PRO_5005204649" description="DUF4136 domain-containing protein" evidence="1">
    <location>
        <begin position="26"/>
        <end position="190"/>
    </location>
</feature>
<evidence type="ECO:0000256" key="1">
    <source>
        <dbReference type="SAM" id="SignalP"/>
    </source>
</evidence>
<keyword evidence="1" id="KW-0732">Signal</keyword>
<dbReference type="AlphaFoldDB" id="A0A0H3ZWH8"/>
<feature type="signal peptide" evidence="1">
    <location>
        <begin position="1"/>
        <end position="25"/>
    </location>
</feature>